<sequence length="209" mass="22588">MLTNRREQGYTLVEIMIAMVLAVGSLTAVASLVGYGIGVNANLLNSARLNEELGNAYALMASDLRRTGYTSSTVALVTDPANNPSPFNNTIVVGAFAGEPANSCILFAYDSNDNGVLDIAGPDERFGFRLREGAIEIRRNGALCTDIGWEDITDSDYIDVENLLFTLNQVTDNGITTSTVELTLLGVLVDNGNFSREYRSEIAVRNYDS</sequence>
<dbReference type="NCBIfam" id="TIGR02532">
    <property type="entry name" value="IV_pilin_GFxxxE"/>
    <property type="match status" value="1"/>
</dbReference>
<dbReference type="InterPro" id="IPR012902">
    <property type="entry name" value="N_methyl_site"/>
</dbReference>
<proteinExistence type="predicted"/>
<dbReference type="PROSITE" id="PS00409">
    <property type="entry name" value="PROKAR_NTER_METHYL"/>
    <property type="match status" value="1"/>
</dbReference>
<keyword evidence="1" id="KW-0472">Membrane</keyword>
<reference evidence="2 3" key="1">
    <citation type="submission" date="2022-10" db="EMBL/GenBank/DDBJ databases">
        <title>Alteromonas sp. chi3 Genome sequencing.</title>
        <authorList>
            <person name="Park S."/>
        </authorList>
    </citation>
    <scope>NUCLEOTIDE SEQUENCE [LARGE SCALE GENOMIC DNA]</scope>
    <source>
        <strain evidence="3">chi3</strain>
    </source>
</reference>
<dbReference type="InterPro" id="IPR016419">
    <property type="entry name" value="Prepilin_Pept-dep_B_prd"/>
</dbReference>
<dbReference type="PIRSF" id="PIRSF004525">
    <property type="entry name" value="Pilin_peptidase-dep_B_prd"/>
    <property type="match status" value="1"/>
</dbReference>
<keyword evidence="1" id="KW-0812">Transmembrane</keyword>
<keyword evidence="1" id="KW-1133">Transmembrane helix</keyword>
<dbReference type="Proteomes" id="UP001218788">
    <property type="component" value="Unassembled WGS sequence"/>
</dbReference>
<keyword evidence="3" id="KW-1185">Reference proteome</keyword>
<name>A0ABT5L6R2_9ALTE</name>
<gene>
    <name evidence="2" type="ORF">OIK42_18455</name>
</gene>
<dbReference type="Pfam" id="PF07963">
    <property type="entry name" value="N_methyl"/>
    <property type="match status" value="1"/>
</dbReference>
<protein>
    <submittedName>
        <fullName evidence="2">Prepilin-type N-terminal cleavage/methylation domain-containing protein</fullName>
    </submittedName>
</protein>
<comment type="caution">
    <text evidence="2">The sequence shown here is derived from an EMBL/GenBank/DDBJ whole genome shotgun (WGS) entry which is preliminary data.</text>
</comment>
<dbReference type="EMBL" id="JAQQXP010000003">
    <property type="protein sequence ID" value="MDC8832737.1"/>
    <property type="molecule type" value="Genomic_DNA"/>
</dbReference>
<evidence type="ECO:0000313" key="3">
    <source>
        <dbReference type="Proteomes" id="UP001218788"/>
    </source>
</evidence>
<feature type="transmembrane region" description="Helical" evidence="1">
    <location>
        <begin position="12"/>
        <end position="37"/>
    </location>
</feature>
<organism evidence="2 3">
    <name type="scientific">Alteromonas gilva</name>
    <dbReference type="NCBI Taxonomy" id="2987522"/>
    <lineage>
        <taxon>Bacteria</taxon>
        <taxon>Pseudomonadati</taxon>
        <taxon>Pseudomonadota</taxon>
        <taxon>Gammaproteobacteria</taxon>
        <taxon>Alteromonadales</taxon>
        <taxon>Alteromonadaceae</taxon>
        <taxon>Alteromonas/Salinimonas group</taxon>
        <taxon>Alteromonas</taxon>
    </lineage>
</organism>
<dbReference type="RefSeq" id="WP_273642592.1">
    <property type="nucleotide sequence ID" value="NZ_JAQQXP010000003.1"/>
</dbReference>
<accession>A0ABT5L6R2</accession>
<evidence type="ECO:0000256" key="1">
    <source>
        <dbReference type="SAM" id="Phobius"/>
    </source>
</evidence>
<evidence type="ECO:0000313" key="2">
    <source>
        <dbReference type="EMBL" id="MDC8832737.1"/>
    </source>
</evidence>